<dbReference type="Proteomes" id="UP000095564">
    <property type="component" value="Unassembled WGS sequence"/>
</dbReference>
<evidence type="ECO:0000313" key="3">
    <source>
        <dbReference type="EMBL" id="CUM80021.1"/>
    </source>
</evidence>
<accession>A0A173RQ15</accession>
<protein>
    <submittedName>
        <fullName evidence="2">Hydrolase</fullName>
    </submittedName>
    <submittedName>
        <fullName evidence="3">Spore cortex-lytic enzyme</fullName>
    </submittedName>
</protein>
<dbReference type="InterPro" id="IPR042047">
    <property type="entry name" value="SleB_dom1"/>
</dbReference>
<evidence type="ECO:0000313" key="2">
    <source>
        <dbReference type="EMBL" id="AQP38355.1"/>
    </source>
</evidence>
<sequence>MTLKKKIEIAAILCSIGICSFGQNVFAGEFLRLPAQTNAKVEQVVQTRLLEEQRAYLMQAQLMTKVNLEQQIKDKPVYIPKTKHVVTQRERSILERIVEAEATDKDEKSKILVANVILNRVRSKEFPNSIEAVVFQRAYGKVQFSPTADGRYESVHITKSTKRSVKKALEDGIDYSEGALYFVEKTMANPKNVSWFDEALTRLFTYQGHSFYK</sequence>
<proteinExistence type="predicted"/>
<dbReference type="Proteomes" id="UP000188159">
    <property type="component" value="Chromosome"/>
</dbReference>
<feature type="domain" description="Cell wall hydrolase SleB" evidence="1">
    <location>
        <begin position="107"/>
        <end position="212"/>
    </location>
</feature>
<dbReference type="InterPro" id="IPR011105">
    <property type="entry name" value="Cell_wall_hydrolase_SleB"/>
</dbReference>
<evidence type="ECO:0000313" key="7">
    <source>
        <dbReference type="Proteomes" id="UP000188159"/>
    </source>
</evidence>
<dbReference type="EMBL" id="CZAU01000007">
    <property type="protein sequence ID" value="CUP27066.1"/>
    <property type="molecule type" value="Genomic_DNA"/>
</dbReference>
<gene>
    <name evidence="3" type="primary">sleB</name>
    <name evidence="2" type="ORF">DO83_01090</name>
    <name evidence="3" type="ORF">ERS852425_00693</name>
    <name evidence="4" type="ORF">ERS852520_00979</name>
</gene>
<organism evidence="3 6">
    <name type="scientific">Anaerostipes hadrus</name>
    <dbReference type="NCBI Taxonomy" id="649756"/>
    <lineage>
        <taxon>Bacteria</taxon>
        <taxon>Bacillati</taxon>
        <taxon>Bacillota</taxon>
        <taxon>Clostridia</taxon>
        <taxon>Lachnospirales</taxon>
        <taxon>Lachnospiraceae</taxon>
        <taxon>Anaerostipes</taxon>
    </lineage>
</organism>
<dbReference type="OrthoDB" id="9785345at2"/>
<reference evidence="5 6" key="1">
    <citation type="submission" date="2015-09" db="EMBL/GenBank/DDBJ databases">
        <authorList>
            <consortium name="Pathogen Informatics"/>
        </authorList>
    </citation>
    <scope>NUCLEOTIDE SEQUENCE [LARGE SCALE GENOMIC DNA]</scope>
    <source>
        <strain evidence="3 6">2789STDY5608868</strain>
        <strain evidence="4 5">2789STDY5834908</strain>
    </source>
</reference>
<evidence type="ECO:0000313" key="6">
    <source>
        <dbReference type="Proteomes" id="UP000095598"/>
    </source>
</evidence>
<dbReference type="EMBL" id="CYXT01000003">
    <property type="protein sequence ID" value="CUM80021.1"/>
    <property type="molecule type" value="Genomic_DNA"/>
</dbReference>
<dbReference type="Gene3D" id="1.10.10.2520">
    <property type="entry name" value="Cell wall hydrolase SleB, domain 1"/>
    <property type="match status" value="1"/>
</dbReference>
<evidence type="ECO:0000313" key="5">
    <source>
        <dbReference type="Proteomes" id="UP000095564"/>
    </source>
</evidence>
<dbReference type="RefSeq" id="WP_008393694.1">
    <property type="nucleotide sequence ID" value="NC_021016.1"/>
</dbReference>
<evidence type="ECO:0000259" key="1">
    <source>
        <dbReference type="Pfam" id="PF07486"/>
    </source>
</evidence>
<dbReference type="Proteomes" id="UP000095598">
    <property type="component" value="Unassembled WGS sequence"/>
</dbReference>
<evidence type="ECO:0000313" key="4">
    <source>
        <dbReference type="EMBL" id="CUP27066.1"/>
    </source>
</evidence>
<dbReference type="Pfam" id="PF07486">
    <property type="entry name" value="Hydrolase_2"/>
    <property type="match status" value="1"/>
</dbReference>
<dbReference type="GO" id="GO:0016787">
    <property type="term" value="F:hydrolase activity"/>
    <property type="evidence" value="ECO:0007669"/>
    <property type="project" value="UniProtKB-KW"/>
</dbReference>
<dbReference type="EMBL" id="CP012098">
    <property type="protein sequence ID" value="AQP38355.1"/>
    <property type="molecule type" value="Genomic_DNA"/>
</dbReference>
<keyword evidence="2" id="KW-0378">Hydrolase</keyword>
<reference evidence="2 7" key="2">
    <citation type="journal article" date="2016" name="Sci. Rep.">
        <title>Accelerated dysbiosis of gut microbiota during aggravation of DSS-induced colitis by a butyrate-producing bacterium.</title>
        <authorList>
            <person name="Zhang Q."/>
            <person name="Wu Y."/>
            <person name="Wang J."/>
            <person name="Wu G."/>
            <person name="Long W."/>
            <person name="Xue Z."/>
            <person name="Wang L."/>
            <person name="Zhang X."/>
            <person name="Pang X."/>
            <person name="Zhao Y."/>
            <person name="Zhao L."/>
            <person name="Zhang C."/>
        </authorList>
    </citation>
    <scope>NUCLEOTIDE SEQUENCE [LARGE SCALE GENOMIC DNA]</scope>
    <source>
        <strain evidence="2 7">BPB5</strain>
    </source>
</reference>
<name>A0A173RQ15_ANAHA</name>
<dbReference type="AlphaFoldDB" id="A0A173RQ15"/>